<dbReference type="InterPro" id="IPR004910">
    <property type="entry name" value="Yippee/Mis18/Cereblon"/>
</dbReference>
<protein>
    <recommendedName>
        <fullName evidence="3">Protein yippee-like</fullName>
    </recommendedName>
</protein>
<dbReference type="Proteomes" id="UP001454036">
    <property type="component" value="Unassembled WGS sequence"/>
</dbReference>
<dbReference type="Pfam" id="PF03226">
    <property type="entry name" value="Yippee-Mis18"/>
    <property type="match status" value="1"/>
</dbReference>
<keyword evidence="2" id="KW-0862">Zinc</keyword>
<feature type="domain" description="Yippee" evidence="4">
    <location>
        <begin position="32"/>
        <end position="126"/>
    </location>
</feature>
<accession>A0AAV3P4J1</accession>
<dbReference type="PROSITE" id="PS51792">
    <property type="entry name" value="YIPPEE"/>
    <property type="match status" value="1"/>
</dbReference>
<sequence>MDADPSLIKVEQPREETSGPSLIEFEQTRANHFFLCSKCRTHIVLSKATKWIDPVANERFFEDEVVNVKVAGEDKKWQENSRTYVEVFCLGCENVLGKQTIAVESENVISKKGRYCLSLPKLIMWDGIRLLYAHSCQPVYDDPSSLKNSSATDDEQETTSS</sequence>
<evidence type="ECO:0000256" key="3">
    <source>
        <dbReference type="RuleBase" id="RU110713"/>
    </source>
</evidence>
<comment type="caution">
    <text evidence="5">The sequence shown here is derived from an EMBL/GenBank/DDBJ whole genome shotgun (WGS) entry which is preliminary data.</text>
</comment>
<evidence type="ECO:0000313" key="6">
    <source>
        <dbReference type="Proteomes" id="UP001454036"/>
    </source>
</evidence>
<evidence type="ECO:0000313" key="5">
    <source>
        <dbReference type="EMBL" id="GAA0146484.1"/>
    </source>
</evidence>
<name>A0AAV3P4J1_LITER</name>
<evidence type="ECO:0000256" key="2">
    <source>
        <dbReference type="ARBA" id="ARBA00022833"/>
    </source>
</evidence>
<evidence type="ECO:0000259" key="4">
    <source>
        <dbReference type="PROSITE" id="PS51792"/>
    </source>
</evidence>
<dbReference type="InterPro" id="IPR034751">
    <property type="entry name" value="Yippee"/>
</dbReference>
<dbReference type="EMBL" id="BAABME010000937">
    <property type="protein sequence ID" value="GAA0146484.1"/>
    <property type="molecule type" value="Genomic_DNA"/>
</dbReference>
<evidence type="ECO:0000256" key="1">
    <source>
        <dbReference type="ARBA" id="ARBA00022723"/>
    </source>
</evidence>
<keyword evidence="1" id="KW-0479">Metal-binding</keyword>
<reference evidence="5 6" key="1">
    <citation type="submission" date="2024-01" db="EMBL/GenBank/DDBJ databases">
        <title>The complete chloroplast genome sequence of Lithospermum erythrorhizon: insights into the phylogenetic relationship among Boraginaceae species and the maternal lineages of purple gromwells.</title>
        <authorList>
            <person name="Okada T."/>
            <person name="Watanabe K."/>
        </authorList>
    </citation>
    <scope>NUCLEOTIDE SEQUENCE [LARGE SCALE GENOMIC DNA]</scope>
</reference>
<gene>
    <name evidence="5" type="ORF">LIER_06421</name>
</gene>
<comment type="similarity">
    <text evidence="3">Belongs to the yippee family.</text>
</comment>
<proteinExistence type="inferred from homology"/>
<keyword evidence="6" id="KW-1185">Reference proteome</keyword>
<dbReference type="GO" id="GO:0046872">
    <property type="term" value="F:metal ion binding"/>
    <property type="evidence" value="ECO:0007669"/>
    <property type="project" value="UniProtKB-KW"/>
</dbReference>
<dbReference type="AlphaFoldDB" id="A0AAV3P4J1"/>
<organism evidence="5 6">
    <name type="scientific">Lithospermum erythrorhizon</name>
    <name type="common">Purple gromwell</name>
    <name type="synonym">Lithospermum officinale var. erythrorhizon</name>
    <dbReference type="NCBI Taxonomy" id="34254"/>
    <lineage>
        <taxon>Eukaryota</taxon>
        <taxon>Viridiplantae</taxon>
        <taxon>Streptophyta</taxon>
        <taxon>Embryophyta</taxon>
        <taxon>Tracheophyta</taxon>
        <taxon>Spermatophyta</taxon>
        <taxon>Magnoliopsida</taxon>
        <taxon>eudicotyledons</taxon>
        <taxon>Gunneridae</taxon>
        <taxon>Pentapetalae</taxon>
        <taxon>asterids</taxon>
        <taxon>lamiids</taxon>
        <taxon>Boraginales</taxon>
        <taxon>Boraginaceae</taxon>
        <taxon>Boraginoideae</taxon>
        <taxon>Lithospermeae</taxon>
        <taxon>Lithospermum</taxon>
    </lineage>
</organism>